<comment type="caution">
    <text evidence="9">The sequence shown here is derived from an EMBL/GenBank/DDBJ whole genome shotgun (WGS) entry which is preliminary data.</text>
</comment>
<comment type="function">
    <text evidence="6">Epoxide hydrolase involved in the biosynthesis of cucurbitacin and mogroside tetracyclic triterpene natural products (e.g. siamenoside I and mogrosides IV, V and VI). Cucurbitacins have cytotoxic properties and exhibit deterrent taste as a defense barrier against herbivores. Mogrosides are nonsugar highly oxygenated compounds used as high-intensity zero-calorie sweeteners; they also possess pharmacological properties such as regulating immunity, lowering blood sugar and lipid levels, protecting the liver, and acting as antioxidants and antitumor agents. Catalyzes the hydrolysis of aromatic epoxide-containing substrates, such as the conversion of 24,25-epoxycucurbitadienol to 24,25-dihydroxycucurbitadienol.</text>
</comment>
<sequence length="318" mass="36040">MEHRKIRGNGIDIHVAIQGPSDGPIVLLLHGFPELWYSWRHQITGLAARGYRAVAPDLRGYGDSDAPPEISFYTCFHIVGDLVAVISALTEEKVFVVGHDWGALIAWYLCLFRPDKVKALVNLSVPFSVRPTDPSVKPVDGMRMFYGDDYYVCRFQEEGEIEAEISEVGIERAVKKVLTYRTPGPLILPKDKSFWGSKDDSITLPCWLSEEDVAYYVTKFEERGFSGGVNFYRNFNRNNELLGPWVGCKIQVPTKFVTGDLDLVYYMPGVKEYIHGPKFKADVPLLEEPVVMEGVAHFINQEKPQEILQIIVDFISKF</sequence>
<dbReference type="FunFam" id="3.40.50.1820:FF:000161">
    <property type="entry name" value="Epoxide hydrolase"/>
    <property type="match status" value="1"/>
</dbReference>
<evidence type="ECO:0000313" key="9">
    <source>
        <dbReference type="EMBL" id="VVB06245.1"/>
    </source>
</evidence>
<proteinExistence type="inferred from homology"/>
<dbReference type="PRINTS" id="PR00412">
    <property type="entry name" value="EPOXHYDRLASE"/>
</dbReference>
<comment type="pathway">
    <text evidence="1">Secondary metabolite biosynthesis; terpenoid biosynthesis.</text>
</comment>
<dbReference type="Gene3D" id="3.40.50.1820">
    <property type="entry name" value="alpha/beta hydrolase"/>
    <property type="match status" value="1"/>
</dbReference>
<organism evidence="9 10">
    <name type="scientific">Arabis nemorensis</name>
    <dbReference type="NCBI Taxonomy" id="586526"/>
    <lineage>
        <taxon>Eukaryota</taxon>
        <taxon>Viridiplantae</taxon>
        <taxon>Streptophyta</taxon>
        <taxon>Embryophyta</taxon>
        <taxon>Tracheophyta</taxon>
        <taxon>Spermatophyta</taxon>
        <taxon>Magnoliopsida</taxon>
        <taxon>eudicotyledons</taxon>
        <taxon>Gunneridae</taxon>
        <taxon>Pentapetalae</taxon>
        <taxon>rosids</taxon>
        <taxon>malvids</taxon>
        <taxon>Brassicales</taxon>
        <taxon>Brassicaceae</taxon>
        <taxon>Arabideae</taxon>
        <taxon>Arabis</taxon>
    </lineage>
</organism>
<reference evidence="9" key="1">
    <citation type="submission" date="2019-07" db="EMBL/GenBank/DDBJ databases">
        <authorList>
            <person name="Dittberner H."/>
        </authorList>
    </citation>
    <scope>NUCLEOTIDE SEQUENCE [LARGE SCALE GENOMIC DNA]</scope>
</reference>
<dbReference type="GO" id="GO:0004301">
    <property type="term" value="F:epoxide hydrolase activity"/>
    <property type="evidence" value="ECO:0007669"/>
    <property type="project" value="UniProtKB-EC"/>
</dbReference>
<gene>
    <name evidence="9" type="ORF">ANE_LOCUS16689</name>
</gene>
<feature type="domain" description="AB hydrolase-1" evidence="8">
    <location>
        <begin position="24"/>
        <end position="129"/>
    </location>
</feature>
<comment type="catalytic activity">
    <reaction evidence="5">
        <text>an epoxide + H2O = an ethanediol</text>
        <dbReference type="Rhea" id="RHEA:19037"/>
        <dbReference type="ChEBI" id="CHEBI:15377"/>
        <dbReference type="ChEBI" id="CHEBI:32955"/>
        <dbReference type="ChEBI" id="CHEBI:140594"/>
        <dbReference type="EC" id="3.3.2.10"/>
    </reaction>
    <physiologicalReaction direction="left-to-right" evidence="5">
        <dbReference type="Rhea" id="RHEA:19038"/>
    </physiologicalReaction>
</comment>
<dbReference type="PANTHER" id="PTHR43329">
    <property type="entry name" value="EPOXIDE HYDROLASE"/>
    <property type="match status" value="1"/>
</dbReference>
<dbReference type="AlphaFoldDB" id="A0A565BXW9"/>
<protein>
    <recommendedName>
        <fullName evidence="2">soluble epoxide hydrolase</fullName>
        <ecNumber evidence="2">3.3.2.10</ecNumber>
    </recommendedName>
</protein>
<evidence type="ECO:0000256" key="2">
    <source>
        <dbReference type="ARBA" id="ARBA00013006"/>
    </source>
</evidence>
<accession>A0A565BXW9</accession>
<dbReference type="EC" id="3.3.2.10" evidence="2"/>
<keyword evidence="3" id="KW-0378">Hydrolase</keyword>
<dbReference type="SUPFAM" id="SSF53474">
    <property type="entry name" value="alpha/beta-Hydrolases"/>
    <property type="match status" value="1"/>
</dbReference>
<comment type="catalytic activity">
    <reaction evidence="7">
        <text>(24S)-24,25-epoxycucurbitadienol + H2O = (24R)-24,25-dihydroxycucurbitadienol</text>
        <dbReference type="Rhea" id="RHEA:81855"/>
        <dbReference type="ChEBI" id="CHEBI:15377"/>
        <dbReference type="ChEBI" id="CHEBI:229949"/>
        <dbReference type="ChEBI" id="CHEBI:229950"/>
    </reaction>
    <physiologicalReaction direction="left-to-right" evidence="7">
        <dbReference type="Rhea" id="RHEA:81856"/>
    </physiologicalReaction>
</comment>
<dbReference type="OrthoDB" id="7130006at2759"/>
<evidence type="ECO:0000256" key="5">
    <source>
        <dbReference type="ARBA" id="ARBA00051067"/>
    </source>
</evidence>
<evidence type="ECO:0000256" key="4">
    <source>
        <dbReference type="ARBA" id="ARBA00038334"/>
    </source>
</evidence>
<keyword evidence="10" id="KW-1185">Reference proteome</keyword>
<evidence type="ECO:0000256" key="7">
    <source>
        <dbReference type="ARBA" id="ARBA00093212"/>
    </source>
</evidence>
<evidence type="ECO:0000256" key="3">
    <source>
        <dbReference type="ARBA" id="ARBA00022801"/>
    </source>
</evidence>
<comment type="similarity">
    <text evidence="4">Belongs to the AB hydrolase superfamily. Epoxide hydrolase family.</text>
</comment>
<evidence type="ECO:0000259" key="8">
    <source>
        <dbReference type="Pfam" id="PF00561"/>
    </source>
</evidence>
<dbReference type="EMBL" id="CABITT030000005">
    <property type="protein sequence ID" value="VVB06245.1"/>
    <property type="molecule type" value="Genomic_DNA"/>
</dbReference>
<dbReference type="InterPro" id="IPR000073">
    <property type="entry name" value="AB_hydrolase_1"/>
</dbReference>
<dbReference type="InterPro" id="IPR029058">
    <property type="entry name" value="AB_hydrolase_fold"/>
</dbReference>
<evidence type="ECO:0000313" key="10">
    <source>
        <dbReference type="Proteomes" id="UP000489600"/>
    </source>
</evidence>
<evidence type="ECO:0000256" key="1">
    <source>
        <dbReference type="ARBA" id="ARBA00004721"/>
    </source>
</evidence>
<dbReference type="InterPro" id="IPR000639">
    <property type="entry name" value="Epox_hydrolase-like"/>
</dbReference>
<name>A0A565BXW9_9BRAS</name>
<dbReference type="Proteomes" id="UP000489600">
    <property type="component" value="Unassembled WGS sequence"/>
</dbReference>
<dbReference type="Pfam" id="PF00561">
    <property type="entry name" value="Abhydrolase_1"/>
    <property type="match status" value="1"/>
</dbReference>
<dbReference type="PRINTS" id="PR00111">
    <property type="entry name" value="ABHYDROLASE"/>
</dbReference>
<evidence type="ECO:0000256" key="6">
    <source>
        <dbReference type="ARBA" id="ARBA00058358"/>
    </source>
</evidence>